<dbReference type="Pfam" id="PF01593">
    <property type="entry name" value="Amino_oxidase"/>
    <property type="match status" value="1"/>
</dbReference>
<dbReference type="Gene3D" id="3.50.50.60">
    <property type="entry name" value="FAD/NAD(P)-binding domain"/>
    <property type="match status" value="1"/>
</dbReference>
<dbReference type="PANTHER" id="PTHR42923:SF17">
    <property type="entry name" value="AMINE OXIDASE DOMAIN-CONTAINING PROTEIN"/>
    <property type="match status" value="1"/>
</dbReference>
<evidence type="ECO:0000313" key="2">
    <source>
        <dbReference type="EMBL" id="CUH85913.1"/>
    </source>
</evidence>
<dbReference type="AlphaFoldDB" id="A0A0P1GSZ1"/>
<dbReference type="GO" id="GO:0016491">
    <property type="term" value="F:oxidoreductase activity"/>
    <property type="evidence" value="ECO:0007669"/>
    <property type="project" value="InterPro"/>
</dbReference>
<name>A0A0P1GSZ1_9RHOB</name>
<dbReference type="Gene3D" id="3.30.70.1990">
    <property type="match status" value="1"/>
</dbReference>
<dbReference type="PANTHER" id="PTHR42923">
    <property type="entry name" value="PROTOPORPHYRINOGEN OXIDASE"/>
    <property type="match status" value="1"/>
</dbReference>
<keyword evidence="3" id="KW-1185">Reference proteome</keyword>
<feature type="domain" description="Amine oxidase" evidence="1">
    <location>
        <begin position="20"/>
        <end position="281"/>
    </location>
</feature>
<proteinExistence type="predicted"/>
<dbReference type="InterPro" id="IPR050464">
    <property type="entry name" value="Zeta_carotene_desat/Oxidored"/>
</dbReference>
<organism evidence="2 3">
    <name type="scientific">Thalassovita mediterranea</name>
    <dbReference type="NCBI Taxonomy" id="340021"/>
    <lineage>
        <taxon>Bacteria</taxon>
        <taxon>Pseudomonadati</taxon>
        <taxon>Pseudomonadota</taxon>
        <taxon>Alphaproteobacteria</taxon>
        <taxon>Rhodobacterales</taxon>
        <taxon>Roseobacteraceae</taxon>
        <taxon>Thalassovita</taxon>
    </lineage>
</organism>
<evidence type="ECO:0000313" key="3">
    <source>
        <dbReference type="Proteomes" id="UP000051681"/>
    </source>
</evidence>
<sequence length="439" mass="48852">MSFDAQPTAPQRIAIIGAGISGLASAYLLAGRHDVTVYEAAPRLGGHARTVVAGRNGNQPVDTGFIVFNYANYPHLTRMFRDLDVPVIKSDMSFGASINGGSVEYGLRNLTALTAQKSNLLRPGFLRMIRDVLRFNARAEALADNDDSTIADLMDDLNLGEWFQTYYLLPLCGAIWSTPPQEIRSFPARALVQFFRNHALLSASGQHQWWTVDGGSIEYVTRLAGYLQSQGADLRTNAPVQSVARDALGVTVTAKGGEPERYDQVIFACHSDDALAMIADPSAQEQSVLGDMRFQDNEMFLHCDETQMPQRRSVWSSWVYKADTRRPEPAIGVTYWMNRLQGIPESDPLFVSLNPSVPVREEAIYDQTSFRHPVFDRAALRAQVAMRTMQGENRSWFAGAYTRHGFHEDGFASAVRIVRELEARSVLELTMPELARRSA</sequence>
<reference evidence="2 3" key="1">
    <citation type="submission" date="2015-09" db="EMBL/GenBank/DDBJ databases">
        <authorList>
            <consortium name="Swine Surveillance"/>
        </authorList>
    </citation>
    <scope>NUCLEOTIDE SEQUENCE [LARGE SCALE GENOMIC DNA]</scope>
    <source>
        <strain evidence="2 3">CECT 8383</strain>
    </source>
</reference>
<evidence type="ECO:0000259" key="1">
    <source>
        <dbReference type="Pfam" id="PF01593"/>
    </source>
</evidence>
<dbReference type="OrthoDB" id="20837at2"/>
<dbReference type="STRING" id="340021.TM5383_03156"/>
<accession>A0A0P1GSZ1</accession>
<gene>
    <name evidence="2" type="ORF">TM5383_03156</name>
</gene>
<dbReference type="InterPro" id="IPR002937">
    <property type="entry name" value="Amino_oxidase"/>
</dbReference>
<dbReference type="SUPFAM" id="SSF51905">
    <property type="entry name" value="FAD/NAD(P)-binding domain"/>
    <property type="match status" value="1"/>
</dbReference>
<dbReference type="RefSeq" id="WP_058319965.1">
    <property type="nucleotide sequence ID" value="NZ_CYSF01000018.1"/>
</dbReference>
<dbReference type="EMBL" id="CYSF01000018">
    <property type="protein sequence ID" value="CUH85913.1"/>
    <property type="molecule type" value="Genomic_DNA"/>
</dbReference>
<protein>
    <submittedName>
        <fullName evidence="2">Protoporphyrinogen oxidase</fullName>
    </submittedName>
</protein>
<dbReference type="InterPro" id="IPR036188">
    <property type="entry name" value="FAD/NAD-bd_sf"/>
</dbReference>
<dbReference type="Proteomes" id="UP000051681">
    <property type="component" value="Unassembled WGS sequence"/>
</dbReference>
<dbReference type="Gene3D" id="1.10.405.20">
    <property type="match status" value="1"/>
</dbReference>